<dbReference type="InterPro" id="IPR026444">
    <property type="entry name" value="Secre_tail"/>
</dbReference>
<evidence type="ECO:0000313" key="4">
    <source>
        <dbReference type="Proteomes" id="UP000183947"/>
    </source>
</evidence>
<accession>A0A1M6RZ94</accession>
<proteinExistence type="predicted"/>
<reference evidence="4" key="1">
    <citation type="submission" date="2016-11" db="EMBL/GenBank/DDBJ databases">
        <authorList>
            <person name="Varghese N."/>
            <person name="Submissions S."/>
        </authorList>
    </citation>
    <scope>NUCLEOTIDE SEQUENCE [LARGE SCALE GENOMIC DNA]</scope>
    <source>
        <strain evidence="4">DSM 18569</strain>
    </source>
</reference>
<dbReference type="STRING" id="1121959.SAMN02746009_00835"/>
<sequence length="211" mass="22235">MKISTRIFGVLAILLAQLSALAATVTVEVGDGFYRPAAITIRPGDEVRWVNVGTQTHATVSDNGAWSTFAIGPAAFTASIPFSKAGTFSYHCPANASFSGEKWTGMTGVITVSNAPQATLDAKAANVSLTLYPNPSKGMVTVTLGSKAAPGDYKLRLNNIIGREVRTIALRPEAVSAGVPINLSDLPAGMYLYSLLHNDKVVATKRLVLQN</sequence>
<name>A0A1M6RZ94_9BACT</name>
<dbReference type="InterPro" id="IPR008972">
    <property type="entry name" value="Cupredoxin"/>
</dbReference>
<organism evidence="3 4">
    <name type="scientific">Hymenobacter psychrotolerans DSM 18569</name>
    <dbReference type="NCBI Taxonomy" id="1121959"/>
    <lineage>
        <taxon>Bacteria</taxon>
        <taxon>Pseudomonadati</taxon>
        <taxon>Bacteroidota</taxon>
        <taxon>Cytophagia</taxon>
        <taxon>Cytophagales</taxon>
        <taxon>Hymenobacteraceae</taxon>
        <taxon>Hymenobacter</taxon>
    </lineage>
</organism>
<feature type="chain" id="PRO_5012387121" evidence="1">
    <location>
        <begin position="23"/>
        <end position="211"/>
    </location>
</feature>
<feature type="domain" description="Secretion system C-terminal sorting" evidence="2">
    <location>
        <begin position="131"/>
        <end position="207"/>
    </location>
</feature>
<gene>
    <name evidence="3" type="ORF">SAMN02746009_00835</name>
</gene>
<feature type="signal peptide" evidence="1">
    <location>
        <begin position="1"/>
        <end position="22"/>
    </location>
</feature>
<keyword evidence="1" id="KW-0732">Signal</keyword>
<evidence type="ECO:0000313" key="3">
    <source>
        <dbReference type="EMBL" id="SHK37783.1"/>
    </source>
</evidence>
<dbReference type="RefSeq" id="WP_073281428.1">
    <property type="nucleotide sequence ID" value="NZ_FRAS01000002.1"/>
</dbReference>
<dbReference type="OrthoDB" id="9816167at2"/>
<dbReference type="NCBIfam" id="TIGR04183">
    <property type="entry name" value="Por_Secre_tail"/>
    <property type="match status" value="1"/>
</dbReference>
<evidence type="ECO:0000259" key="2">
    <source>
        <dbReference type="Pfam" id="PF18962"/>
    </source>
</evidence>
<dbReference type="Proteomes" id="UP000183947">
    <property type="component" value="Unassembled WGS sequence"/>
</dbReference>
<protein>
    <submittedName>
        <fullName evidence="3">Por secretion system C-terminal sorting domain-containing protein</fullName>
    </submittedName>
</protein>
<keyword evidence="4" id="KW-1185">Reference proteome</keyword>
<dbReference type="Gene3D" id="2.60.40.420">
    <property type="entry name" value="Cupredoxins - blue copper proteins"/>
    <property type="match status" value="1"/>
</dbReference>
<dbReference type="SUPFAM" id="SSF49503">
    <property type="entry name" value="Cupredoxins"/>
    <property type="match status" value="1"/>
</dbReference>
<dbReference type="AlphaFoldDB" id="A0A1M6RZ94"/>
<dbReference type="Pfam" id="PF18962">
    <property type="entry name" value="Por_Secre_tail"/>
    <property type="match status" value="1"/>
</dbReference>
<evidence type="ECO:0000256" key="1">
    <source>
        <dbReference type="SAM" id="SignalP"/>
    </source>
</evidence>
<dbReference type="EMBL" id="FRAS01000002">
    <property type="protein sequence ID" value="SHK37783.1"/>
    <property type="molecule type" value="Genomic_DNA"/>
</dbReference>